<comment type="caution">
    <text evidence="1">The sequence shown here is derived from an EMBL/GenBank/DDBJ whole genome shotgun (WGS) entry which is preliminary data.</text>
</comment>
<reference evidence="1" key="1">
    <citation type="journal article" date="2022" name="Phytopathology">
        <title>Whole genome sequencing-based tracing of a 2022 introduction and outbreak of Xanthomonas hortorum pv. pelargonii.</title>
        <authorList>
            <person name="Iruegas Bocardo F."/>
            <person name="Weisberg A.J."/>
            <person name="Riutta E.R."/>
            <person name="Kilday K.B."/>
            <person name="Bonkowski J.C."/>
            <person name="Creswell T.C."/>
            <person name="Daughtrey M."/>
            <person name="Rane K.K."/>
            <person name="Grunwald N.J."/>
            <person name="Chang J.H."/>
            <person name="Putnam M."/>
        </authorList>
    </citation>
    <scope>NUCLEOTIDE SEQUENCE</scope>
    <source>
        <strain evidence="1">22-338</strain>
    </source>
</reference>
<proteinExistence type="predicted"/>
<accession>A0A9X4BP53</accession>
<dbReference type="RefSeq" id="WP_146094659.1">
    <property type="nucleotide sequence ID" value="NZ_JANWTP010000002.1"/>
</dbReference>
<dbReference type="AlphaFoldDB" id="A0A9X4BP53"/>
<name>A0A9X4BP53_9XANT</name>
<organism evidence="1 2">
    <name type="scientific">Xanthomonas hortorum pv. hederae</name>
    <dbReference type="NCBI Taxonomy" id="453603"/>
    <lineage>
        <taxon>Bacteria</taxon>
        <taxon>Pseudomonadati</taxon>
        <taxon>Pseudomonadota</taxon>
        <taxon>Gammaproteobacteria</taxon>
        <taxon>Lysobacterales</taxon>
        <taxon>Lysobacteraceae</taxon>
        <taxon>Xanthomonas</taxon>
    </lineage>
</organism>
<reference evidence="1" key="2">
    <citation type="submission" date="2022-08" db="EMBL/GenBank/DDBJ databases">
        <authorList>
            <person name="Iruegas-Bocardo F."/>
            <person name="Weisberg A.J."/>
            <person name="Riutta E.R."/>
            <person name="Kilday K."/>
            <person name="Bonkowski J.C."/>
            <person name="Creswell T."/>
            <person name="Daughtrey M.L."/>
            <person name="Rane K."/>
            <person name="Grunwald N.J."/>
            <person name="Chang J.H."/>
            <person name="Putnam M.L."/>
        </authorList>
    </citation>
    <scope>NUCLEOTIDE SEQUENCE</scope>
    <source>
        <strain evidence="1">22-338</strain>
    </source>
</reference>
<sequence length="69" mass="8231">MIQQHVADVAAAEKMFPIPKRETHIAPRFPTFFLNMRTGFDYVIWRVVRFRTDRQPAHFLQQNIFVINA</sequence>
<gene>
    <name evidence="1" type="ORF">NY667_01495</name>
</gene>
<protein>
    <submittedName>
        <fullName evidence="1">Uncharacterized protein</fullName>
    </submittedName>
</protein>
<evidence type="ECO:0000313" key="1">
    <source>
        <dbReference type="EMBL" id="MDC8636511.1"/>
    </source>
</evidence>
<dbReference type="EMBL" id="JANWTP010000002">
    <property type="protein sequence ID" value="MDC8636511.1"/>
    <property type="molecule type" value="Genomic_DNA"/>
</dbReference>
<dbReference type="Proteomes" id="UP001140230">
    <property type="component" value="Unassembled WGS sequence"/>
</dbReference>
<evidence type="ECO:0000313" key="2">
    <source>
        <dbReference type="Proteomes" id="UP001140230"/>
    </source>
</evidence>